<dbReference type="AlphaFoldDB" id="X6NMV6"/>
<comment type="caution">
    <text evidence="1">The sequence shown here is derived from an EMBL/GenBank/DDBJ whole genome shotgun (WGS) entry which is preliminary data.</text>
</comment>
<evidence type="ECO:0000313" key="1">
    <source>
        <dbReference type="EMBL" id="ETO27024.1"/>
    </source>
</evidence>
<protein>
    <submittedName>
        <fullName evidence="1">Uncharacterized protein</fullName>
    </submittedName>
</protein>
<proteinExistence type="predicted"/>
<gene>
    <name evidence="1" type="ORF">RFI_10109</name>
</gene>
<keyword evidence="2" id="KW-1185">Reference proteome</keyword>
<reference evidence="1 2" key="1">
    <citation type="journal article" date="2013" name="Curr. Biol.">
        <title>The Genome of the Foraminiferan Reticulomyxa filosa.</title>
        <authorList>
            <person name="Glockner G."/>
            <person name="Hulsmann N."/>
            <person name="Schleicher M."/>
            <person name="Noegel A.A."/>
            <person name="Eichinger L."/>
            <person name="Gallinger C."/>
            <person name="Pawlowski J."/>
            <person name="Sierra R."/>
            <person name="Euteneuer U."/>
            <person name="Pillet L."/>
            <person name="Moustafa A."/>
            <person name="Platzer M."/>
            <person name="Groth M."/>
            <person name="Szafranski K."/>
            <person name="Schliwa M."/>
        </authorList>
    </citation>
    <scope>NUCLEOTIDE SEQUENCE [LARGE SCALE GENOMIC DNA]</scope>
</reference>
<organism evidence="1 2">
    <name type="scientific">Reticulomyxa filosa</name>
    <dbReference type="NCBI Taxonomy" id="46433"/>
    <lineage>
        <taxon>Eukaryota</taxon>
        <taxon>Sar</taxon>
        <taxon>Rhizaria</taxon>
        <taxon>Retaria</taxon>
        <taxon>Foraminifera</taxon>
        <taxon>Monothalamids</taxon>
        <taxon>Reticulomyxidae</taxon>
        <taxon>Reticulomyxa</taxon>
    </lineage>
</organism>
<dbReference type="EMBL" id="ASPP01007507">
    <property type="protein sequence ID" value="ETO27024.1"/>
    <property type="molecule type" value="Genomic_DNA"/>
</dbReference>
<evidence type="ECO:0000313" key="2">
    <source>
        <dbReference type="Proteomes" id="UP000023152"/>
    </source>
</evidence>
<dbReference type="Proteomes" id="UP000023152">
    <property type="component" value="Unassembled WGS sequence"/>
</dbReference>
<accession>X6NMV6</accession>
<name>X6NMV6_RETFI</name>
<sequence>MSRNALSGPSEQDIATAVHVFKHIFEKYVDTHSATLQINISAKVYRALQVSYLYICENQTAKDVKELWTQLDKAGNETFGFVINRFEITLPILVCNAKKKNLSFYCIYIRQDWNCLFVQTAITLYSNSFSRFHYSQVVDRDSYGEEKISTFIPK</sequence>